<dbReference type="AlphaFoldDB" id="A0A8S1VH70"/>
<evidence type="ECO:0000256" key="1">
    <source>
        <dbReference type="SAM" id="MobiDB-lite"/>
    </source>
</evidence>
<feature type="compositionally biased region" description="Basic and acidic residues" evidence="1">
    <location>
        <begin position="74"/>
        <end position="84"/>
    </location>
</feature>
<keyword evidence="3" id="KW-1185">Reference proteome</keyword>
<evidence type="ECO:0000313" key="3">
    <source>
        <dbReference type="Proteomes" id="UP000689195"/>
    </source>
</evidence>
<proteinExistence type="predicted"/>
<protein>
    <submittedName>
        <fullName evidence="2">Uncharacterized protein</fullName>
    </submittedName>
</protein>
<name>A0A8S1VH70_9CILI</name>
<dbReference type="Proteomes" id="UP000689195">
    <property type="component" value="Unassembled WGS sequence"/>
</dbReference>
<sequence length="92" mass="10716">MSQFIKTATPKKIFMVEKGFYSINLQDGTIEKLGPEKKCYKLPSYSSHTSSNTQKDLFQSKRQQNQDSNQRNNQEAKKVQENTKKLNTKRNN</sequence>
<evidence type="ECO:0000313" key="2">
    <source>
        <dbReference type="EMBL" id="CAD8174096.1"/>
    </source>
</evidence>
<feature type="compositionally biased region" description="Polar residues" evidence="1">
    <location>
        <begin position="44"/>
        <end position="57"/>
    </location>
</feature>
<dbReference type="EMBL" id="CAJJDO010000060">
    <property type="protein sequence ID" value="CAD8174096.1"/>
    <property type="molecule type" value="Genomic_DNA"/>
</dbReference>
<gene>
    <name evidence="2" type="ORF">PPENT_87.1.T0600224</name>
</gene>
<organism evidence="2 3">
    <name type="scientific">Paramecium pentaurelia</name>
    <dbReference type="NCBI Taxonomy" id="43138"/>
    <lineage>
        <taxon>Eukaryota</taxon>
        <taxon>Sar</taxon>
        <taxon>Alveolata</taxon>
        <taxon>Ciliophora</taxon>
        <taxon>Intramacronucleata</taxon>
        <taxon>Oligohymenophorea</taxon>
        <taxon>Peniculida</taxon>
        <taxon>Parameciidae</taxon>
        <taxon>Paramecium</taxon>
    </lineage>
</organism>
<feature type="region of interest" description="Disordered" evidence="1">
    <location>
        <begin position="43"/>
        <end position="92"/>
    </location>
</feature>
<comment type="caution">
    <text evidence="2">The sequence shown here is derived from an EMBL/GenBank/DDBJ whole genome shotgun (WGS) entry which is preliminary data.</text>
</comment>
<feature type="compositionally biased region" description="Low complexity" evidence="1">
    <location>
        <begin position="60"/>
        <end position="73"/>
    </location>
</feature>
<reference evidence="2" key="1">
    <citation type="submission" date="2021-01" db="EMBL/GenBank/DDBJ databases">
        <authorList>
            <consortium name="Genoscope - CEA"/>
            <person name="William W."/>
        </authorList>
    </citation>
    <scope>NUCLEOTIDE SEQUENCE</scope>
</reference>
<accession>A0A8S1VH70</accession>